<accession>A0A0D3JBC9</accession>
<evidence type="ECO:0008006" key="4">
    <source>
        <dbReference type="Google" id="ProtNLM"/>
    </source>
</evidence>
<dbReference type="HOGENOM" id="CLU_925693_0_0_1"/>
<reference evidence="2" key="2">
    <citation type="submission" date="2024-10" db="UniProtKB">
        <authorList>
            <consortium name="EnsemblProtists"/>
        </authorList>
    </citation>
    <scope>IDENTIFICATION</scope>
</reference>
<dbReference type="InterPro" id="IPR010699">
    <property type="entry name" value="DUF1275"/>
</dbReference>
<feature type="transmembrane region" description="Helical" evidence="1">
    <location>
        <begin position="208"/>
        <end position="228"/>
    </location>
</feature>
<dbReference type="KEGG" id="ehx:EMIHUDRAFT_444611"/>
<feature type="transmembrane region" description="Helical" evidence="1">
    <location>
        <begin position="89"/>
        <end position="108"/>
    </location>
</feature>
<sequence>MSPPSGTLALVVALALISGFADVITWVRFESFAGLQTGNMIFIGEAIFVQSLPGAFATISYKLAMIASHFFGVFLFCALAHVTRWPVRVGSLLLAALTAAAAVLDLLFESRWAACPVSASLGAMNFVSSPNTLLEGKVFMMTTLTTGNLQKCAKMLFYAVSDHGLNAEERAQTLYAAATILSTICGASLAGLALYASPFGTATTSPSWWLLFVAGAQCATLLYHDFLLKPKSESYPLEHGRMSPLVEPLAADAGSAQAQETCNTACLGCSEGDGERTAGNAAEDGLYPSPLRVTVDRGAAD</sequence>
<reference evidence="3" key="1">
    <citation type="journal article" date="2013" name="Nature">
        <title>Pan genome of the phytoplankton Emiliania underpins its global distribution.</title>
        <authorList>
            <person name="Read B.A."/>
            <person name="Kegel J."/>
            <person name="Klute M.J."/>
            <person name="Kuo A."/>
            <person name="Lefebvre S.C."/>
            <person name="Maumus F."/>
            <person name="Mayer C."/>
            <person name="Miller J."/>
            <person name="Monier A."/>
            <person name="Salamov A."/>
            <person name="Young J."/>
            <person name="Aguilar M."/>
            <person name="Claverie J.M."/>
            <person name="Frickenhaus S."/>
            <person name="Gonzalez K."/>
            <person name="Herman E.K."/>
            <person name="Lin Y.C."/>
            <person name="Napier J."/>
            <person name="Ogata H."/>
            <person name="Sarno A.F."/>
            <person name="Shmutz J."/>
            <person name="Schroeder D."/>
            <person name="de Vargas C."/>
            <person name="Verret F."/>
            <person name="von Dassow P."/>
            <person name="Valentin K."/>
            <person name="Van de Peer Y."/>
            <person name="Wheeler G."/>
            <person name="Dacks J.B."/>
            <person name="Delwiche C.F."/>
            <person name="Dyhrman S.T."/>
            <person name="Glockner G."/>
            <person name="John U."/>
            <person name="Richards T."/>
            <person name="Worden A.Z."/>
            <person name="Zhang X."/>
            <person name="Grigoriev I.V."/>
            <person name="Allen A.E."/>
            <person name="Bidle K."/>
            <person name="Borodovsky M."/>
            <person name="Bowler C."/>
            <person name="Brownlee C."/>
            <person name="Cock J.M."/>
            <person name="Elias M."/>
            <person name="Gladyshev V.N."/>
            <person name="Groth M."/>
            <person name="Guda C."/>
            <person name="Hadaegh A."/>
            <person name="Iglesias-Rodriguez M.D."/>
            <person name="Jenkins J."/>
            <person name="Jones B.M."/>
            <person name="Lawson T."/>
            <person name="Leese F."/>
            <person name="Lindquist E."/>
            <person name="Lobanov A."/>
            <person name="Lomsadze A."/>
            <person name="Malik S.B."/>
            <person name="Marsh M.E."/>
            <person name="Mackinder L."/>
            <person name="Mock T."/>
            <person name="Mueller-Roeber B."/>
            <person name="Pagarete A."/>
            <person name="Parker M."/>
            <person name="Probert I."/>
            <person name="Quesneville H."/>
            <person name="Raines C."/>
            <person name="Rensing S.A."/>
            <person name="Riano-Pachon D.M."/>
            <person name="Richier S."/>
            <person name="Rokitta S."/>
            <person name="Shiraiwa Y."/>
            <person name="Soanes D.M."/>
            <person name="van der Giezen M."/>
            <person name="Wahlund T.M."/>
            <person name="Williams B."/>
            <person name="Wilson W."/>
            <person name="Wolfe G."/>
            <person name="Wurch L.L."/>
        </authorList>
    </citation>
    <scope>NUCLEOTIDE SEQUENCE</scope>
</reference>
<keyword evidence="3" id="KW-1185">Reference proteome</keyword>
<dbReference type="AlphaFoldDB" id="A0A0D3JBC9"/>
<proteinExistence type="predicted"/>
<keyword evidence="1" id="KW-0472">Membrane</keyword>
<organism evidence="2 3">
    <name type="scientific">Emiliania huxleyi (strain CCMP1516)</name>
    <dbReference type="NCBI Taxonomy" id="280463"/>
    <lineage>
        <taxon>Eukaryota</taxon>
        <taxon>Haptista</taxon>
        <taxon>Haptophyta</taxon>
        <taxon>Prymnesiophyceae</taxon>
        <taxon>Isochrysidales</taxon>
        <taxon>Noelaerhabdaceae</taxon>
        <taxon>Emiliania</taxon>
    </lineage>
</organism>
<dbReference type="PaxDb" id="2903-EOD20814"/>
<feature type="transmembrane region" description="Helical" evidence="1">
    <location>
        <begin position="63"/>
        <end position="83"/>
    </location>
</feature>
<dbReference type="Proteomes" id="UP000013827">
    <property type="component" value="Unassembled WGS sequence"/>
</dbReference>
<evidence type="ECO:0000313" key="3">
    <source>
        <dbReference type="Proteomes" id="UP000013827"/>
    </source>
</evidence>
<name>A0A0D3JBC9_EMIH1</name>
<dbReference type="EnsemblProtists" id="EOD20814">
    <property type="protein sequence ID" value="EOD20814"/>
    <property type="gene ID" value="EMIHUDRAFT_444611"/>
</dbReference>
<protein>
    <recommendedName>
        <fullName evidence="4">DUF1275 domain-containing protein</fullName>
    </recommendedName>
</protein>
<keyword evidence="1" id="KW-1133">Transmembrane helix</keyword>
<feature type="transmembrane region" description="Helical" evidence="1">
    <location>
        <begin position="37"/>
        <end position="56"/>
    </location>
</feature>
<feature type="transmembrane region" description="Helical" evidence="1">
    <location>
        <begin position="174"/>
        <end position="196"/>
    </location>
</feature>
<evidence type="ECO:0000313" key="2">
    <source>
        <dbReference type="EnsemblProtists" id="EOD20814"/>
    </source>
</evidence>
<dbReference type="GeneID" id="17266385"/>
<keyword evidence="1" id="KW-0812">Transmembrane</keyword>
<dbReference type="Pfam" id="PF06912">
    <property type="entry name" value="DUF1275"/>
    <property type="match status" value="1"/>
</dbReference>
<dbReference type="RefSeq" id="XP_005773243.1">
    <property type="nucleotide sequence ID" value="XM_005773186.1"/>
</dbReference>
<evidence type="ECO:0000256" key="1">
    <source>
        <dbReference type="SAM" id="Phobius"/>
    </source>
</evidence>